<organism evidence="1 2">
    <name type="scientific">Latilactobacillus fuchuensis DSM 14340 = JCM 11249</name>
    <dbReference type="NCBI Taxonomy" id="1423747"/>
    <lineage>
        <taxon>Bacteria</taxon>
        <taxon>Bacillati</taxon>
        <taxon>Bacillota</taxon>
        <taxon>Bacilli</taxon>
        <taxon>Lactobacillales</taxon>
        <taxon>Lactobacillaceae</taxon>
        <taxon>Latilactobacillus</taxon>
    </lineage>
</organism>
<name>A0A0R1RWQ4_9LACO</name>
<dbReference type="PATRIC" id="fig|1423747.3.peg.835"/>
<proteinExistence type="predicted"/>
<accession>A0A0R1RWQ4</accession>
<gene>
    <name evidence="1" type="ORF">FC69_GL000819</name>
</gene>
<reference evidence="1 2" key="1">
    <citation type="journal article" date="2015" name="Genome Announc.">
        <title>Expanding the biotechnology potential of lactobacilli through comparative genomics of 213 strains and associated genera.</title>
        <authorList>
            <person name="Sun Z."/>
            <person name="Harris H.M."/>
            <person name="McCann A."/>
            <person name="Guo C."/>
            <person name="Argimon S."/>
            <person name="Zhang W."/>
            <person name="Yang X."/>
            <person name="Jeffery I.B."/>
            <person name="Cooney J.C."/>
            <person name="Kagawa T.F."/>
            <person name="Liu W."/>
            <person name="Song Y."/>
            <person name="Salvetti E."/>
            <person name="Wrobel A."/>
            <person name="Rasinkangas P."/>
            <person name="Parkhill J."/>
            <person name="Rea M.C."/>
            <person name="O'Sullivan O."/>
            <person name="Ritari J."/>
            <person name="Douillard F.P."/>
            <person name="Paul Ross R."/>
            <person name="Yang R."/>
            <person name="Briner A.E."/>
            <person name="Felis G.E."/>
            <person name="de Vos W.M."/>
            <person name="Barrangou R."/>
            <person name="Klaenhammer T.R."/>
            <person name="Caufield P.W."/>
            <person name="Cui Y."/>
            <person name="Zhang H."/>
            <person name="O'Toole P.W."/>
        </authorList>
    </citation>
    <scope>NUCLEOTIDE SEQUENCE [LARGE SCALE GENOMIC DNA]</scope>
    <source>
        <strain evidence="1 2">DSM 14340</strain>
    </source>
</reference>
<dbReference type="AlphaFoldDB" id="A0A0R1RWQ4"/>
<dbReference type="STRING" id="1423747.FC69_GL000819"/>
<evidence type="ECO:0000313" key="2">
    <source>
        <dbReference type="Proteomes" id="UP000051264"/>
    </source>
</evidence>
<comment type="caution">
    <text evidence="1">The sequence shown here is derived from an EMBL/GenBank/DDBJ whole genome shotgun (WGS) entry which is preliminary data.</text>
</comment>
<evidence type="ECO:0000313" key="1">
    <source>
        <dbReference type="EMBL" id="KRL61414.1"/>
    </source>
</evidence>
<dbReference type="EMBL" id="AZEX01000020">
    <property type="protein sequence ID" value="KRL61414.1"/>
    <property type="molecule type" value="Genomic_DNA"/>
</dbReference>
<dbReference type="Proteomes" id="UP000051264">
    <property type="component" value="Unassembled WGS sequence"/>
</dbReference>
<sequence>MQMDKKAQKQEIKQTEAVIAKKLISEYQGINKIEFIADSYIGETGYEQFQFKINEGVLFGYDVGESAYDDNISNGLANGKNEIEQTILKSKNRRNKPLRLKEIDLSDYRIIYSLKSDG</sequence>
<protein>
    <submittedName>
        <fullName evidence="1">Uncharacterized protein</fullName>
    </submittedName>
</protein>